<dbReference type="GeneID" id="106170501"/>
<evidence type="ECO:0000313" key="5">
    <source>
        <dbReference type="Proteomes" id="UP000085678"/>
    </source>
</evidence>
<dbReference type="PANTHER" id="PTHR11360">
    <property type="entry name" value="MONOCARBOXYLATE TRANSPORTER"/>
    <property type="match status" value="1"/>
</dbReference>
<dbReference type="InterPro" id="IPR036259">
    <property type="entry name" value="MFS_trans_sf"/>
</dbReference>
<feature type="transmembrane region" description="Helical" evidence="3">
    <location>
        <begin position="254"/>
        <end position="272"/>
    </location>
</feature>
<dbReference type="InParanoid" id="A0A1S3J7K5"/>
<feature type="transmembrane region" description="Helical" evidence="3">
    <location>
        <begin position="525"/>
        <end position="544"/>
    </location>
</feature>
<feature type="transmembrane region" description="Helical" evidence="3">
    <location>
        <begin position="592"/>
        <end position="612"/>
    </location>
</feature>
<dbReference type="InterPro" id="IPR011701">
    <property type="entry name" value="MFS"/>
</dbReference>
<comment type="subcellular location">
    <subcellularLocation>
        <location evidence="1">Membrane</location>
        <topology evidence="1">Multi-pass membrane protein</topology>
    </subcellularLocation>
</comment>
<feature type="region of interest" description="Disordered" evidence="2">
    <location>
        <begin position="296"/>
        <end position="348"/>
    </location>
</feature>
<dbReference type="PANTHER" id="PTHR11360:SF284">
    <property type="entry name" value="EG:103B4.3 PROTEIN-RELATED"/>
    <property type="match status" value="1"/>
</dbReference>
<evidence type="ECO:0000313" key="6">
    <source>
        <dbReference type="RefSeq" id="XP_013405839.1"/>
    </source>
</evidence>
<evidence type="ECO:0000256" key="3">
    <source>
        <dbReference type="SAM" id="Phobius"/>
    </source>
</evidence>
<dbReference type="GO" id="GO:0008028">
    <property type="term" value="F:monocarboxylic acid transmembrane transporter activity"/>
    <property type="evidence" value="ECO:0007669"/>
    <property type="project" value="TreeGrafter"/>
</dbReference>
<reference evidence="6" key="1">
    <citation type="submission" date="2025-08" db="UniProtKB">
        <authorList>
            <consortium name="RefSeq"/>
        </authorList>
    </citation>
    <scope>IDENTIFICATION</scope>
    <source>
        <tissue evidence="6">Gonads</tissue>
    </source>
</reference>
<evidence type="ECO:0000256" key="2">
    <source>
        <dbReference type="SAM" id="MobiDB-lite"/>
    </source>
</evidence>
<dbReference type="CDD" id="cd17352">
    <property type="entry name" value="MFS_MCT_SLC16"/>
    <property type="match status" value="1"/>
</dbReference>
<dbReference type="GO" id="GO:0016020">
    <property type="term" value="C:membrane"/>
    <property type="evidence" value="ECO:0007669"/>
    <property type="project" value="UniProtKB-SubCell"/>
</dbReference>
<keyword evidence="3" id="KW-0472">Membrane</keyword>
<dbReference type="OrthoDB" id="6111965at2759"/>
<organism evidence="5 6">
    <name type="scientific">Lingula anatina</name>
    <name type="common">Brachiopod</name>
    <name type="synonym">Lingula unguis</name>
    <dbReference type="NCBI Taxonomy" id="7574"/>
    <lineage>
        <taxon>Eukaryota</taxon>
        <taxon>Metazoa</taxon>
        <taxon>Spiralia</taxon>
        <taxon>Lophotrochozoa</taxon>
        <taxon>Brachiopoda</taxon>
        <taxon>Linguliformea</taxon>
        <taxon>Lingulata</taxon>
        <taxon>Lingulida</taxon>
        <taxon>Linguloidea</taxon>
        <taxon>Lingulidae</taxon>
        <taxon>Lingula</taxon>
    </lineage>
</organism>
<gene>
    <name evidence="6" type="primary">LOC106170501</name>
</gene>
<dbReference type="Pfam" id="PF07690">
    <property type="entry name" value="MFS_1"/>
    <property type="match status" value="1"/>
</dbReference>
<dbReference type="InterPro" id="IPR020846">
    <property type="entry name" value="MFS_dom"/>
</dbReference>
<dbReference type="Proteomes" id="UP000085678">
    <property type="component" value="Unplaced"/>
</dbReference>
<proteinExistence type="predicted"/>
<feature type="transmembrane region" description="Helical" evidence="3">
    <location>
        <begin position="164"/>
        <end position="183"/>
    </location>
</feature>
<feature type="transmembrane region" description="Helical" evidence="3">
    <location>
        <begin position="93"/>
        <end position="112"/>
    </location>
</feature>
<keyword evidence="3" id="KW-0812">Transmembrane</keyword>
<dbReference type="PROSITE" id="PS50850">
    <property type="entry name" value="MFS"/>
    <property type="match status" value="1"/>
</dbReference>
<name>A0A1S3J7K5_LINAN</name>
<keyword evidence="3" id="KW-1133">Transmembrane helix</keyword>
<sequence>MSALFDSDFNLGGFFSLGSAYSVYSKPRSNSADSFDSACSPHKAVRYLHPPVQHANSRGQQPQHSKYPECESGIREETVYYKSNANYKDIDRGWAWAVLVASFFCNCINIGINNSVGVHNAEFLIQFPEETRSYVSLAGSLQNSVCGLTGLVSGIIANKYSCRTSILLGAIISAVGFIGTAFATNITEIIATFGIVVGIGTGLVYTSTTVCVGQYFHKRRPMALGITAAGMALGQFMCPPLFQFLIDAYSWRGSAFIIAGLCLNNCVFGTIMKPLKELHVERKGVISSTCKSSRLQMQKDTDQTSVVNGDHEPRKESSWINVDAAKDDTGQTSPQALSNDATKADSSSRFHDDSVKHACQSSLLANGNKHSTLESSAFLSLSIGAFSSMTSNISQHFVSNGQLNAAQDNAKSGCLGYMKAIVDARPLKSAAFISLSIAVFFWASASLICSVHLIAYTLQHETTPQQGAILLSVIGVGNFVSRLLAGAATNDKEHVDQVTLGAGVMGISALLMYCLPLFIQSYWSQVLFAALYGVYSTVLIPLLAPMTVETVGLSSLGAGFGYLMVMSGIGCAIGPPLAGYLYDVTKDYSNSFYFAGSFSAAGSLVLLTIPVLENRRRQIQEKNNMP</sequence>
<feature type="transmembrane region" description="Helical" evidence="3">
    <location>
        <begin position="556"/>
        <end position="580"/>
    </location>
</feature>
<protein>
    <submittedName>
        <fullName evidence="6">Monocarboxylate transporter 13</fullName>
    </submittedName>
</protein>
<keyword evidence="5" id="KW-1185">Reference proteome</keyword>
<accession>A0A1S3J7K5</accession>
<evidence type="ECO:0000259" key="4">
    <source>
        <dbReference type="PROSITE" id="PS50850"/>
    </source>
</evidence>
<feature type="compositionally biased region" description="Polar residues" evidence="2">
    <location>
        <begin position="330"/>
        <end position="341"/>
    </location>
</feature>
<dbReference type="Gene3D" id="1.20.1250.20">
    <property type="entry name" value="MFS general substrate transporter like domains"/>
    <property type="match status" value="2"/>
</dbReference>
<feature type="transmembrane region" description="Helical" evidence="3">
    <location>
        <begin position="223"/>
        <end position="242"/>
    </location>
</feature>
<feature type="transmembrane region" description="Helical" evidence="3">
    <location>
        <begin position="132"/>
        <end position="157"/>
    </location>
</feature>
<dbReference type="RefSeq" id="XP_013405839.1">
    <property type="nucleotide sequence ID" value="XM_013550385.1"/>
</dbReference>
<feature type="transmembrane region" description="Helical" evidence="3">
    <location>
        <begin position="430"/>
        <end position="455"/>
    </location>
</feature>
<feature type="transmembrane region" description="Helical" evidence="3">
    <location>
        <begin position="189"/>
        <end position="216"/>
    </location>
</feature>
<dbReference type="SUPFAM" id="SSF103473">
    <property type="entry name" value="MFS general substrate transporter"/>
    <property type="match status" value="1"/>
</dbReference>
<feature type="transmembrane region" description="Helical" evidence="3">
    <location>
        <begin position="497"/>
        <end position="519"/>
    </location>
</feature>
<dbReference type="InterPro" id="IPR050327">
    <property type="entry name" value="Proton-linked_MCT"/>
</dbReference>
<dbReference type="KEGG" id="lak:106170501"/>
<feature type="domain" description="Major facilitator superfamily (MFS) profile" evidence="4">
    <location>
        <begin position="95"/>
        <end position="614"/>
    </location>
</feature>
<evidence type="ECO:0000256" key="1">
    <source>
        <dbReference type="ARBA" id="ARBA00004141"/>
    </source>
</evidence>
<dbReference type="AlphaFoldDB" id="A0A1S3J7K5"/>
<feature type="transmembrane region" description="Helical" evidence="3">
    <location>
        <begin position="467"/>
        <end position="485"/>
    </location>
</feature>